<dbReference type="STRING" id="768679.TTX_1580"/>
<dbReference type="RefSeq" id="WP_014127460.1">
    <property type="nucleotide sequence ID" value="NC_016070.1"/>
</dbReference>
<dbReference type="GeneID" id="11262461"/>
<evidence type="ECO:0000313" key="3">
    <source>
        <dbReference type="Proteomes" id="UP000002654"/>
    </source>
</evidence>
<name>G4RKW1_THETK</name>
<dbReference type="SUPFAM" id="SSF52540">
    <property type="entry name" value="P-loop containing nucleoside triphosphate hydrolases"/>
    <property type="match status" value="1"/>
</dbReference>
<accession>G4RKW1</accession>
<dbReference type="OrthoDB" id="27891at2157"/>
<evidence type="ECO:0000313" key="2">
    <source>
        <dbReference type="EMBL" id="CCC82206.1"/>
    </source>
</evidence>
<dbReference type="KEGG" id="ttn:TTX_1580"/>
<keyword evidence="1" id="KW-0175">Coiled coil</keyword>
<reference evidence="2 3" key="1">
    <citation type="journal article" date="2011" name="PLoS ONE">
        <title>The complete genome sequence of Thermoproteus tenax: a physiologically versatile member of the Crenarchaeota.</title>
        <authorList>
            <person name="Siebers B."/>
            <person name="Zaparty M."/>
            <person name="Raddatz G."/>
            <person name="Tjaden B."/>
            <person name="Albers S.V."/>
            <person name="Bell S.D."/>
            <person name="Blombach F."/>
            <person name="Kletzin A."/>
            <person name="Kyrpides N."/>
            <person name="Lanz C."/>
            <person name="Plagens A."/>
            <person name="Rampp M."/>
            <person name="Rosinus A."/>
            <person name="von Jan M."/>
            <person name="Makarova K.S."/>
            <person name="Klenk H.P."/>
            <person name="Schuster S.C."/>
            <person name="Hensel R."/>
        </authorList>
    </citation>
    <scope>NUCLEOTIDE SEQUENCE [LARGE SCALE GENOMIC DNA]</scope>
    <source>
        <strain evidence="3">ATCC 35583 / DSM 2078 / JCM 9277 / NBRC 100435 / Kra 1</strain>
    </source>
</reference>
<dbReference type="eggNOG" id="arCOG05575">
    <property type="taxonomic scope" value="Archaea"/>
</dbReference>
<proteinExistence type="predicted"/>
<sequence>MYNILDLPFHPSGVTHVHRLHRAVGFEKELKQVIELLDLVTKTKNNILSVVVAPYGYGKSEFLDEVYEEAQRRGLKVVRLALTGAFREEALQSLGGKKAGEPLIVLIDEADELSRLAAVHKLGALSYEEFRRAVMDLASVVRALLEPKNYPHVLKNPEDYDQVLIIAALTPQVYYTILKNIIPDVFDITTGRVYREIQIDTRFPFWLYVEIVKSRIQAYSAGSEKELGPFALHELAALYHIAMKKREVSPRSLLKLTARLYELKMKGGGVADIIIEEGLEIPHREIAEYATSGIPVKNVSEKFKDLFKKVYIYKIRFSDKEGMNIVKELLEMRGIRIDLMDERSVSYEPYLYYTTLEQGDLVVYLFSDKIVEELSDYLFDEGYLVADELGKRIDEGSDLIKVKEDLIRRLQDPSQLIDELENLLGLNGIKFKLCCGKAVWINTLGFRELFIIAYIDNEESLSNLKDKLNKIIMEGSIESYPIDYLLGFIFSPVLLSEEIERSIGPVLKLSWKNSYLDSSNEFMYISIYGADKLDKIKNKIIKYYINKLLQKEPEPLEFVENAKLSREKLREHVLKYTLALRRGKEKKELSLLKAAEQIISGETPEGMASFGTITEILLRKIGDVIHERELKSLITRLFPVNLWRDIREDDLIALMVYVGLLVPRGERTYMRFTPEASSKYLDELYGQIRKNAEISVSVKSKIFGDIKVVRRIEIEIRNRDFRNREDYAKLVIELKRTLLEIQEKAAEIREELEREAQRKKELAEQLEKIAERLPQRIKFMALDESVLKRETDVVAKVDEIRSIWTSLRPIVSELGDNISVETDLELLLNLPEPWLEEYLALLRIYSSRAREKYEAFKNAARLRDNAASWIRSRLGLASSDIEGTLKLKAEELGVPYQVLWAVASKGPGTELDIDRLAEETSQDKNVILRYLELLSQRGLVVKRYVS</sequence>
<protein>
    <submittedName>
        <fullName evidence="2">Predicted ATPase/Helicase</fullName>
    </submittedName>
</protein>
<dbReference type="Proteomes" id="UP000002654">
    <property type="component" value="Chromosome"/>
</dbReference>
<dbReference type="AlphaFoldDB" id="G4RKW1"/>
<dbReference type="PaxDb" id="768679-TTX_1580"/>
<feature type="coiled-coil region" evidence="1">
    <location>
        <begin position="731"/>
        <end position="772"/>
    </location>
</feature>
<gene>
    <name evidence="2" type="ordered locus">TTX_1580</name>
</gene>
<dbReference type="PATRIC" id="fig|768679.9.peg.1602"/>
<keyword evidence="3" id="KW-1185">Reference proteome</keyword>
<dbReference type="InterPro" id="IPR027417">
    <property type="entry name" value="P-loop_NTPase"/>
</dbReference>
<dbReference type="EMBL" id="FN869859">
    <property type="protein sequence ID" value="CCC82206.1"/>
    <property type="molecule type" value="Genomic_DNA"/>
</dbReference>
<evidence type="ECO:0000256" key="1">
    <source>
        <dbReference type="SAM" id="Coils"/>
    </source>
</evidence>
<organism evidence="2 3">
    <name type="scientific">Thermoproteus tenax (strain ATCC 35583 / DSM 2078 / JCM 9277 / NBRC 100435 / Kra 1)</name>
    <dbReference type="NCBI Taxonomy" id="768679"/>
    <lineage>
        <taxon>Archaea</taxon>
        <taxon>Thermoproteota</taxon>
        <taxon>Thermoprotei</taxon>
        <taxon>Thermoproteales</taxon>
        <taxon>Thermoproteaceae</taxon>
        <taxon>Thermoproteus</taxon>
    </lineage>
</organism>
<dbReference type="HOGENOM" id="CLU_309434_0_0_2"/>